<comment type="similarity">
    <text evidence="1">Belongs to the UxaA family.</text>
</comment>
<dbReference type="SMART" id="SM00858">
    <property type="entry name" value="SAF"/>
    <property type="match status" value="1"/>
</dbReference>
<evidence type="ECO:0000256" key="2">
    <source>
        <dbReference type="ARBA" id="ARBA00023239"/>
    </source>
</evidence>
<evidence type="ECO:0000256" key="1">
    <source>
        <dbReference type="ARBA" id="ARBA00010986"/>
    </source>
</evidence>
<dbReference type="InterPro" id="IPR007392">
    <property type="entry name" value="GD_AH_second"/>
</dbReference>
<dbReference type="RefSeq" id="WP_135965818.1">
    <property type="nucleotide sequence ID" value="NZ_SRXT01000013.1"/>
</dbReference>
<dbReference type="PANTHER" id="PTHR30536:SF5">
    <property type="entry name" value="ALTRONATE DEHYDRATASE"/>
    <property type="match status" value="1"/>
</dbReference>
<dbReference type="InterPro" id="IPR013974">
    <property type="entry name" value="SAF"/>
</dbReference>
<dbReference type="EMBL" id="SRXT01000013">
    <property type="protein sequence ID" value="TGX48404.1"/>
    <property type="molecule type" value="Genomic_DNA"/>
</dbReference>
<keyword evidence="2" id="KW-0456">Lyase</keyword>
<name>A0A4S1WXY8_9SPHN</name>
<dbReference type="InterPro" id="IPR048332">
    <property type="entry name" value="GD_AH_C"/>
</dbReference>
<protein>
    <submittedName>
        <fullName evidence="4">Altronate dehydratase</fullName>
    </submittedName>
</protein>
<dbReference type="Pfam" id="PF08666">
    <property type="entry name" value="SAF"/>
    <property type="match status" value="1"/>
</dbReference>
<dbReference type="CDD" id="cd11613">
    <property type="entry name" value="SAF_AH_GD"/>
    <property type="match status" value="1"/>
</dbReference>
<sequence length="493" mass="51667">MTTALKIHSSDHVATLLEAAVAGETIEIGDTAVIARADIPKGHKVALRDIAVSETIVKFGFPIGCATVAITAGDHVHSHNLATRLSGTLDYRYEPHATPRAAVLGARTFLGYVREDGRVGTRNEIWILPTVGCVGRTAERIAAEAARRHQGQVDGVHAFAHPYGCSQLGDDLGATRRMLAALAMHPNAGGVLLVGLGCESNQLSRLLKDVPDSYRGRIRAVVAQDAADEVEEGLAAVADLAAEAAKTKRQSVGLDKLVLGVKCGGSDGFSGLTANPLVGRMSDVVTAAGGSAIVTEIPEIFGAEQMLMDRAESREVFDSVVDVVNDFKTYFLSHGEPVSENPSPGNVAGGITTLEEKSLGAVQKAGHAVLTDVKRYGERIERTGLTLLEAPGNDAVSSTALAAAGATVILFTTGRGTPLGFPVPTVKIASNSELALRKPGWIDFDAGQVLTDGFEAAEEALIDRILAIASGAETAAERNGEREIAFWKRGVTL</sequence>
<keyword evidence="5" id="KW-1185">Reference proteome</keyword>
<dbReference type="Pfam" id="PF20629">
    <property type="entry name" value="GD_AH_C"/>
    <property type="match status" value="1"/>
</dbReference>
<proteinExistence type="inferred from homology"/>
<accession>A0A4S1WXY8</accession>
<dbReference type="Gene3D" id="2.30.130.110">
    <property type="match status" value="1"/>
</dbReference>
<dbReference type="PANTHER" id="PTHR30536">
    <property type="entry name" value="ALTRONATE/GALACTARATE DEHYDRATASE"/>
    <property type="match status" value="1"/>
</dbReference>
<dbReference type="Pfam" id="PF04295">
    <property type="entry name" value="GD_AH_second"/>
    <property type="match status" value="1"/>
</dbReference>
<evidence type="ECO:0000313" key="4">
    <source>
        <dbReference type="EMBL" id="TGX48404.1"/>
    </source>
</evidence>
<dbReference type="InterPro" id="IPR044144">
    <property type="entry name" value="SAF_UxaA/GarD"/>
</dbReference>
<reference evidence="4 5" key="1">
    <citation type="submission" date="2019-04" db="EMBL/GenBank/DDBJ databases">
        <title>Sphingomonas psychrotolerans sp. nov., isolated from soil in the Tianshan Mountains, Xinjiang, China.</title>
        <authorList>
            <person name="Luo Y."/>
            <person name="Sheng H."/>
        </authorList>
    </citation>
    <scope>NUCLEOTIDE SEQUENCE [LARGE SCALE GENOMIC DNA]</scope>
    <source>
        <strain evidence="4 5">ZFGT-11</strain>
    </source>
</reference>
<dbReference type="InterPro" id="IPR052172">
    <property type="entry name" value="UxaA_altronate/galactarate_dh"/>
</dbReference>
<evidence type="ECO:0000259" key="3">
    <source>
        <dbReference type="SMART" id="SM00858"/>
    </source>
</evidence>
<dbReference type="Proteomes" id="UP000306147">
    <property type="component" value="Unassembled WGS sequence"/>
</dbReference>
<dbReference type="AlphaFoldDB" id="A0A4S1WXY8"/>
<gene>
    <name evidence="4" type="ORF">E5A73_20995</name>
</gene>
<comment type="caution">
    <text evidence="4">The sequence shown here is derived from an EMBL/GenBank/DDBJ whole genome shotgun (WGS) entry which is preliminary data.</text>
</comment>
<dbReference type="GO" id="GO:0016829">
    <property type="term" value="F:lyase activity"/>
    <property type="evidence" value="ECO:0007669"/>
    <property type="project" value="UniProtKB-KW"/>
</dbReference>
<dbReference type="OrthoDB" id="9804574at2"/>
<evidence type="ECO:0000313" key="5">
    <source>
        <dbReference type="Proteomes" id="UP000306147"/>
    </source>
</evidence>
<dbReference type="GO" id="GO:0019698">
    <property type="term" value="P:D-galacturonate catabolic process"/>
    <property type="evidence" value="ECO:0007669"/>
    <property type="project" value="TreeGrafter"/>
</dbReference>
<feature type="domain" description="SAF" evidence="3">
    <location>
        <begin position="11"/>
        <end position="82"/>
    </location>
</feature>
<organism evidence="4 5">
    <name type="scientific">Sphingomonas gei</name>
    <dbReference type="NCBI Taxonomy" id="1395960"/>
    <lineage>
        <taxon>Bacteria</taxon>
        <taxon>Pseudomonadati</taxon>
        <taxon>Pseudomonadota</taxon>
        <taxon>Alphaproteobacteria</taxon>
        <taxon>Sphingomonadales</taxon>
        <taxon>Sphingomonadaceae</taxon>
        <taxon>Sphingomonas</taxon>
    </lineage>
</organism>